<dbReference type="InterPro" id="IPR002146">
    <property type="entry name" value="ATP_synth_b/b'su_bac/chlpt"/>
</dbReference>
<evidence type="ECO:0000256" key="9">
    <source>
        <dbReference type="ARBA" id="ARBA00023136"/>
    </source>
</evidence>
<dbReference type="CDD" id="cd06503">
    <property type="entry name" value="ATP-synt_Fo_b"/>
    <property type="match status" value="1"/>
</dbReference>
<dbReference type="NCBIfam" id="TIGR01144">
    <property type="entry name" value="ATP_synt_b"/>
    <property type="match status" value="1"/>
</dbReference>
<dbReference type="GO" id="GO:0005886">
    <property type="term" value="C:plasma membrane"/>
    <property type="evidence" value="ECO:0007669"/>
    <property type="project" value="UniProtKB-SubCell"/>
</dbReference>
<protein>
    <recommendedName>
        <fullName evidence="13">ATP synthase subunit b</fullName>
    </recommendedName>
    <alternativeName>
        <fullName evidence="13">ATP synthase F(0) sector subunit b</fullName>
    </alternativeName>
    <alternativeName>
        <fullName evidence="13">ATPase subunit I</fullName>
    </alternativeName>
    <alternativeName>
        <fullName evidence="13">F-type ATPase subunit b</fullName>
        <shortName evidence="13">F-ATPase subunit b</shortName>
    </alternativeName>
</protein>
<comment type="subunit">
    <text evidence="13">F-type ATPases have 2 components, F(1) - the catalytic core - and F(0) - the membrane proton channel. F(1) has five subunits: alpha(3), beta(3), gamma(1), delta(1), epsilon(1). F(0) has three main subunits: a(1), b(2) and c(10-14). The alpha and beta chains form an alternating ring which encloses part of the gamma chain. F(1) is attached to F(0) by a central stalk formed by the gamma and epsilon chains, while a peripheral stalk is formed by the delta and b chains.</text>
</comment>
<comment type="subcellular location">
    <subcellularLocation>
        <location evidence="13">Cell membrane</location>
        <topology evidence="13">Single-pass membrane protein</topology>
    </subcellularLocation>
    <subcellularLocation>
        <location evidence="12">Endomembrane system</location>
        <topology evidence="12">Single-pass membrane protein</topology>
    </subcellularLocation>
</comment>
<evidence type="ECO:0000256" key="8">
    <source>
        <dbReference type="ARBA" id="ARBA00023065"/>
    </source>
</evidence>
<reference evidence="17" key="1">
    <citation type="submission" date="2016-10" db="EMBL/GenBank/DDBJ databases">
        <authorList>
            <person name="Varghese N."/>
            <person name="Submissions S."/>
        </authorList>
    </citation>
    <scope>NUCLEOTIDE SEQUENCE [LARGE SCALE GENOMIC DNA]</scope>
    <source>
        <strain evidence="17">DSM 44945</strain>
    </source>
</reference>
<name>A0A1I2LL57_9BACL</name>
<gene>
    <name evidence="13" type="primary">atpF</name>
    <name evidence="16" type="ORF">SAMN04488025_105119</name>
</gene>
<evidence type="ECO:0000256" key="2">
    <source>
        <dbReference type="ARBA" id="ARBA00022448"/>
    </source>
</evidence>
<keyword evidence="17" id="KW-1185">Reference proteome</keyword>
<evidence type="ECO:0000256" key="4">
    <source>
        <dbReference type="ARBA" id="ARBA00022547"/>
    </source>
</evidence>
<evidence type="ECO:0000256" key="5">
    <source>
        <dbReference type="ARBA" id="ARBA00022692"/>
    </source>
</evidence>
<dbReference type="GO" id="GO:0045259">
    <property type="term" value="C:proton-transporting ATP synthase complex"/>
    <property type="evidence" value="ECO:0007669"/>
    <property type="project" value="UniProtKB-KW"/>
</dbReference>
<evidence type="ECO:0000256" key="1">
    <source>
        <dbReference type="ARBA" id="ARBA00005513"/>
    </source>
</evidence>
<dbReference type="GO" id="GO:0012505">
    <property type="term" value="C:endomembrane system"/>
    <property type="evidence" value="ECO:0007669"/>
    <property type="project" value="UniProtKB-SubCell"/>
</dbReference>
<accession>A0A1I2LL57</accession>
<dbReference type="PANTHER" id="PTHR33445:SF1">
    <property type="entry name" value="ATP SYNTHASE SUBUNIT B"/>
    <property type="match status" value="1"/>
</dbReference>
<comment type="similarity">
    <text evidence="1 13 14">Belongs to the ATPase B chain family.</text>
</comment>
<evidence type="ECO:0000256" key="14">
    <source>
        <dbReference type="RuleBase" id="RU003848"/>
    </source>
</evidence>
<keyword evidence="4 13" id="KW-0138">CF(0)</keyword>
<keyword evidence="7 13" id="KW-1133">Transmembrane helix</keyword>
<dbReference type="GO" id="GO:0046933">
    <property type="term" value="F:proton-transporting ATP synthase activity, rotational mechanism"/>
    <property type="evidence" value="ECO:0007669"/>
    <property type="project" value="UniProtKB-UniRule"/>
</dbReference>
<feature type="coiled-coil region" evidence="15">
    <location>
        <begin position="41"/>
        <end position="131"/>
    </location>
</feature>
<keyword evidence="5 13" id="KW-0812">Transmembrane</keyword>
<feature type="transmembrane region" description="Helical" evidence="13">
    <location>
        <begin position="6"/>
        <end position="27"/>
    </location>
</feature>
<keyword evidence="3 13" id="KW-1003">Cell membrane</keyword>
<evidence type="ECO:0000313" key="17">
    <source>
        <dbReference type="Proteomes" id="UP000198661"/>
    </source>
</evidence>
<dbReference type="HAMAP" id="MF_01398">
    <property type="entry name" value="ATP_synth_b_bprime"/>
    <property type="match status" value="1"/>
</dbReference>
<dbReference type="GO" id="GO:0046961">
    <property type="term" value="F:proton-transporting ATPase activity, rotational mechanism"/>
    <property type="evidence" value="ECO:0007669"/>
    <property type="project" value="TreeGrafter"/>
</dbReference>
<proteinExistence type="inferred from homology"/>
<keyword evidence="10 13" id="KW-0066">ATP synthesis</keyword>
<dbReference type="Proteomes" id="UP000198661">
    <property type="component" value="Unassembled WGS sequence"/>
</dbReference>
<evidence type="ECO:0000256" key="12">
    <source>
        <dbReference type="ARBA" id="ARBA00037847"/>
    </source>
</evidence>
<sequence>MEFHLGTMLFQVVVLIILIALMARFVVRPLLAMMKERQDYIDQQITAAEKNRKEAEELAKQQQEALKQARQEAKELLERAKAQKEREAEEIIRQAQERAERMINEATAQIAREKEKALAELRDEVGRLSVLLAAKVLEKELDAEEQSKLVGRYLEQVGELQ</sequence>
<dbReference type="InterPro" id="IPR028987">
    <property type="entry name" value="ATP_synth_B-like_membr_sf"/>
</dbReference>
<keyword evidence="6 13" id="KW-0375">Hydrogen ion transport</keyword>
<evidence type="ECO:0000256" key="13">
    <source>
        <dbReference type="HAMAP-Rule" id="MF_01398"/>
    </source>
</evidence>
<dbReference type="EMBL" id="FOOK01000005">
    <property type="protein sequence ID" value="SFF80005.1"/>
    <property type="molecule type" value="Genomic_DNA"/>
</dbReference>
<keyword evidence="9 13" id="KW-0472">Membrane</keyword>
<evidence type="ECO:0000256" key="6">
    <source>
        <dbReference type="ARBA" id="ARBA00022781"/>
    </source>
</evidence>
<evidence type="ECO:0000256" key="10">
    <source>
        <dbReference type="ARBA" id="ARBA00023310"/>
    </source>
</evidence>
<organism evidence="16 17">
    <name type="scientific">Planifilum fulgidum</name>
    <dbReference type="NCBI Taxonomy" id="201973"/>
    <lineage>
        <taxon>Bacteria</taxon>
        <taxon>Bacillati</taxon>
        <taxon>Bacillota</taxon>
        <taxon>Bacilli</taxon>
        <taxon>Bacillales</taxon>
        <taxon>Thermoactinomycetaceae</taxon>
        <taxon>Planifilum</taxon>
    </lineage>
</organism>
<keyword evidence="2 13" id="KW-0813">Transport</keyword>
<dbReference type="AlphaFoldDB" id="A0A1I2LL57"/>
<evidence type="ECO:0000256" key="15">
    <source>
        <dbReference type="SAM" id="Coils"/>
    </source>
</evidence>
<keyword evidence="15" id="KW-0175">Coiled coil</keyword>
<dbReference type="PANTHER" id="PTHR33445">
    <property type="entry name" value="ATP SYNTHASE SUBUNIT B', CHLOROPLASTIC"/>
    <property type="match status" value="1"/>
</dbReference>
<dbReference type="SUPFAM" id="SSF81573">
    <property type="entry name" value="F1F0 ATP synthase subunit B, membrane domain"/>
    <property type="match status" value="1"/>
</dbReference>
<comment type="function">
    <text evidence="11 13">F(1)F(0) ATP synthase produces ATP from ADP in the presence of a proton or sodium gradient. F-type ATPases consist of two structural domains, F(1) containing the extramembraneous catalytic core and F(0) containing the membrane proton channel, linked together by a central stalk and a peripheral stalk. During catalysis, ATP synthesis in the catalytic domain of F(1) is coupled via a rotary mechanism of the central stalk subunits to proton translocation.</text>
</comment>
<dbReference type="STRING" id="201973.SAMN04488025_105119"/>
<dbReference type="InterPro" id="IPR005864">
    <property type="entry name" value="ATP_synth_F0_bsu_bac"/>
</dbReference>
<dbReference type="InterPro" id="IPR050059">
    <property type="entry name" value="ATP_synthase_B_chain"/>
</dbReference>
<evidence type="ECO:0000256" key="7">
    <source>
        <dbReference type="ARBA" id="ARBA00022989"/>
    </source>
</evidence>
<evidence type="ECO:0000256" key="11">
    <source>
        <dbReference type="ARBA" id="ARBA00025198"/>
    </source>
</evidence>
<keyword evidence="8 13" id="KW-0406">Ion transport</keyword>
<evidence type="ECO:0000256" key="3">
    <source>
        <dbReference type="ARBA" id="ARBA00022475"/>
    </source>
</evidence>
<dbReference type="Pfam" id="PF00430">
    <property type="entry name" value="ATP-synt_B"/>
    <property type="match status" value="1"/>
</dbReference>
<comment type="function">
    <text evidence="13">Component of the F(0) channel, it forms part of the peripheral stalk, linking F(1) to F(0).</text>
</comment>
<dbReference type="Gene3D" id="6.10.250.1580">
    <property type="match status" value="1"/>
</dbReference>
<evidence type="ECO:0000313" key="16">
    <source>
        <dbReference type="EMBL" id="SFF80005.1"/>
    </source>
</evidence>
<dbReference type="RefSeq" id="WP_245752022.1">
    <property type="nucleotide sequence ID" value="NZ_FOOK01000005.1"/>
</dbReference>